<evidence type="ECO:0000313" key="1">
    <source>
        <dbReference type="EMBL" id="EKM50117.1"/>
    </source>
</evidence>
<evidence type="ECO:0000313" key="2">
    <source>
        <dbReference type="Proteomes" id="UP000008370"/>
    </source>
</evidence>
<gene>
    <name evidence="1" type="ORF">PHACADRAFT_105685</name>
</gene>
<proteinExistence type="predicted"/>
<keyword evidence="2" id="KW-1185">Reference proteome</keyword>
<dbReference type="HOGENOM" id="CLU_105511_0_0_1"/>
<sequence>RTFRSSKGPIPRPYDYPSHRVFDTQEDLVSSCLDMYANDYESAKEQASVRDGFRCMVSKYFDASSFHHSPYPKRTVLVSKGTMASTQYCHIMSEASAEDNNLYDPAQRQRHATSGLTIVSSLGLTDLVSNFYAGGTTHDLSSILILWRELYQSFDGLEF</sequence>
<accession>K5WIP5</accession>
<dbReference type="AlphaFoldDB" id="K5WIP5"/>
<dbReference type="EMBL" id="JH930479">
    <property type="protein sequence ID" value="EKM50117.1"/>
    <property type="molecule type" value="Genomic_DNA"/>
</dbReference>
<protein>
    <recommendedName>
        <fullName evidence="3">HNH nuclease domain-containing protein</fullName>
    </recommendedName>
</protein>
<dbReference type="Proteomes" id="UP000008370">
    <property type="component" value="Unassembled WGS sequence"/>
</dbReference>
<dbReference type="InParanoid" id="K5WIP5"/>
<reference evidence="1 2" key="1">
    <citation type="journal article" date="2012" name="BMC Genomics">
        <title>Comparative genomics of the white-rot fungi, Phanerochaete carnosa and P. chrysosporium, to elucidate the genetic basis of the distinct wood types they colonize.</title>
        <authorList>
            <person name="Suzuki H."/>
            <person name="MacDonald J."/>
            <person name="Syed K."/>
            <person name="Salamov A."/>
            <person name="Hori C."/>
            <person name="Aerts A."/>
            <person name="Henrissat B."/>
            <person name="Wiebenga A."/>
            <person name="vanKuyk P.A."/>
            <person name="Barry K."/>
            <person name="Lindquist E."/>
            <person name="LaButti K."/>
            <person name="Lapidus A."/>
            <person name="Lucas S."/>
            <person name="Coutinho P."/>
            <person name="Gong Y."/>
            <person name="Samejima M."/>
            <person name="Mahadevan R."/>
            <person name="Abou-Zaid M."/>
            <person name="de Vries R.P."/>
            <person name="Igarashi K."/>
            <person name="Yadav J.S."/>
            <person name="Grigoriev I.V."/>
            <person name="Master E.R."/>
        </authorList>
    </citation>
    <scope>NUCLEOTIDE SEQUENCE [LARGE SCALE GENOMIC DNA]</scope>
    <source>
        <strain evidence="1 2">HHB-10118-sp</strain>
    </source>
</reference>
<name>K5WIP5_PHACS</name>
<dbReference type="RefSeq" id="XP_007401308.1">
    <property type="nucleotide sequence ID" value="XM_007401246.1"/>
</dbReference>
<evidence type="ECO:0008006" key="3">
    <source>
        <dbReference type="Google" id="ProtNLM"/>
    </source>
</evidence>
<dbReference type="KEGG" id="pco:PHACADRAFT_105685"/>
<dbReference type="GeneID" id="18907361"/>
<organism evidence="1 2">
    <name type="scientific">Phanerochaete carnosa (strain HHB-10118-sp)</name>
    <name type="common">White-rot fungus</name>
    <name type="synonym">Peniophora carnosa</name>
    <dbReference type="NCBI Taxonomy" id="650164"/>
    <lineage>
        <taxon>Eukaryota</taxon>
        <taxon>Fungi</taxon>
        <taxon>Dikarya</taxon>
        <taxon>Basidiomycota</taxon>
        <taxon>Agaricomycotina</taxon>
        <taxon>Agaricomycetes</taxon>
        <taxon>Polyporales</taxon>
        <taxon>Phanerochaetaceae</taxon>
        <taxon>Phanerochaete</taxon>
    </lineage>
</organism>
<dbReference type="OrthoDB" id="2104739at2759"/>
<feature type="non-terminal residue" evidence="1">
    <location>
        <position position="1"/>
    </location>
</feature>